<gene>
    <name evidence="1" type="ORF">A6A05_02045</name>
</gene>
<evidence type="ECO:0000313" key="1">
    <source>
        <dbReference type="EMBL" id="OAN50016.1"/>
    </source>
</evidence>
<dbReference type="InterPro" id="IPR027417">
    <property type="entry name" value="P-loop_NTPase"/>
</dbReference>
<dbReference type="OrthoDB" id="7202530at2"/>
<sequence length="239" mass="25121">MSSTDFAQLRARFAPQDRGGDHKALPLGLPDIDRALPWGGLALGGLHDVVDPGDACAPGFCAWLAGRAAQALRRPVLWLAAGSLPYAPALAALGLPPRRLVTVQARRPADALWAAEEAARCPGLAAIIAELAVPDLIAARRLHLAAQAGGTMLVLLNRGEPVPNALTRWRVDPRPTDAHAPAPGRAVWRLALTRCRGTALAADSALSWDVEWFDATGNLRLAAGSGDRAVAPHWLRAAG</sequence>
<protein>
    <recommendedName>
        <fullName evidence="3">Damage-inducible mutagenesis protein</fullName>
    </recommendedName>
</protein>
<name>A0A178MMW6_9PROT</name>
<accession>A0A178MMW6</accession>
<dbReference type="PIRSF" id="PIRSF034285">
    <property type="entry name" value="UCP034285"/>
    <property type="match status" value="1"/>
</dbReference>
<evidence type="ECO:0000313" key="2">
    <source>
        <dbReference type="Proteomes" id="UP000078543"/>
    </source>
</evidence>
<dbReference type="InterPro" id="IPR017026">
    <property type="entry name" value="ImuA"/>
</dbReference>
<dbReference type="Proteomes" id="UP000078543">
    <property type="component" value="Unassembled WGS sequence"/>
</dbReference>
<keyword evidence="2" id="KW-1185">Reference proteome</keyword>
<dbReference type="SUPFAM" id="SSF52540">
    <property type="entry name" value="P-loop containing nucleoside triphosphate hydrolases"/>
    <property type="match status" value="1"/>
</dbReference>
<dbReference type="STRING" id="1437059.A6A05_02045"/>
<evidence type="ECO:0008006" key="3">
    <source>
        <dbReference type="Google" id="ProtNLM"/>
    </source>
</evidence>
<proteinExistence type="predicted"/>
<dbReference type="Gene3D" id="3.40.50.300">
    <property type="entry name" value="P-loop containing nucleotide triphosphate hydrolases"/>
    <property type="match status" value="1"/>
</dbReference>
<organism evidence="1 2">
    <name type="scientific">Magnetospirillum moscoviense</name>
    <dbReference type="NCBI Taxonomy" id="1437059"/>
    <lineage>
        <taxon>Bacteria</taxon>
        <taxon>Pseudomonadati</taxon>
        <taxon>Pseudomonadota</taxon>
        <taxon>Alphaproteobacteria</taxon>
        <taxon>Rhodospirillales</taxon>
        <taxon>Rhodospirillaceae</taxon>
        <taxon>Magnetospirillum</taxon>
    </lineage>
</organism>
<dbReference type="EMBL" id="LWQU01000141">
    <property type="protein sequence ID" value="OAN50016.1"/>
    <property type="molecule type" value="Genomic_DNA"/>
</dbReference>
<dbReference type="RefSeq" id="WP_068500698.1">
    <property type="nucleotide sequence ID" value="NZ_LWQU01000141.1"/>
</dbReference>
<comment type="caution">
    <text evidence="1">The sequence shown here is derived from an EMBL/GenBank/DDBJ whole genome shotgun (WGS) entry which is preliminary data.</text>
</comment>
<dbReference type="AlphaFoldDB" id="A0A178MMW6"/>
<reference evidence="1 2" key="1">
    <citation type="submission" date="2016-04" db="EMBL/GenBank/DDBJ databases">
        <title>Draft genome sequence of freshwater magnetotactic bacteria Magnetospirillum marisnigri SP-1 and Magnetospirillum moscoviense BB-1.</title>
        <authorList>
            <person name="Koziaeva V."/>
            <person name="Dziuba M.V."/>
            <person name="Ivanov T.M."/>
            <person name="Kuznetsov B."/>
            <person name="Grouzdev D.S."/>
        </authorList>
    </citation>
    <scope>NUCLEOTIDE SEQUENCE [LARGE SCALE GENOMIC DNA]</scope>
    <source>
        <strain evidence="1 2">BB-1</strain>
    </source>
</reference>